<dbReference type="OrthoDB" id="250246at2"/>
<evidence type="ECO:0000313" key="2">
    <source>
        <dbReference type="EMBL" id="AZG47177.1"/>
    </source>
</evidence>
<dbReference type="InterPro" id="IPR015421">
    <property type="entry name" value="PyrdxlP-dep_Trfase_major"/>
</dbReference>
<dbReference type="EC" id="3.7.1.3" evidence="2"/>
<proteinExistence type="predicted"/>
<dbReference type="SUPFAM" id="SSF53383">
    <property type="entry name" value="PLP-dependent transferases"/>
    <property type="match status" value="1"/>
</dbReference>
<evidence type="ECO:0000259" key="1">
    <source>
        <dbReference type="Pfam" id="PF00266"/>
    </source>
</evidence>
<keyword evidence="2" id="KW-0378">Hydrolase</keyword>
<name>A0A3G8JQ15_9ACTN</name>
<dbReference type="RefSeq" id="WP_124709581.1">
    <property type="nucleotide sequence ID" value="NZ_CP033972.1"/>
</dbReference>
<dbReference type="Pfam" id="PF00266">
    <property type="entry name" value="Aminotran_5"/>
    <property type="match status" value="1"/>
</dbReference>
<dbReference type="AlphaFoldDB" id="A0A3G8JQ15"/>
<dbReference type="PANTHER" id="PTHR43586">
    <property type="entry name" value="CYSTEINE DESULFURASE"/>
    <property type="match status" value="1"/>
</dbReference>
<dbReference type="KEGG" id="gom:D7316_03785"/>
<dbReference type="GO" id="GO:0030429">
    <property type="term" value="F:kynureninase activity"/>
    <property type="evidence" value="ECO:0007669"/>
    <property type="project" value="UniProtKB-EC"/>
</dbReference>
<dbReference type="InterPro" id="IPR015424">
    <property type="entry name" value="PyrdxlP-dep_Trfase"/>
</dbReference>
<dbReference type="Proteomes" id="UP000271469">
    <property type="component" value="Chromosome"/>
</dbReference>
<dbReference type="Gene3D" id="3.40.640.10">
    <property type="entry name" value="Type I PLP-dependent aspartate aminotransferase-like (Major domain)"/>
    <property type="match status" value="1"/>
</dbReference>
<evidence type="ECO:0000313" key="3">
    <source>
        <dbReference type="Proteomes" id="UP000271469"/>
    </source>
</evidence>
<reference evidence="2 3" key="1">
    <citation type="submission" date="2018-11" db="EMBL/GenBank/DDBJ databases">
        <title>Gordonia insulae sp. nov., isolated from an island soil.</title>
        <authorList>
            <person name="Kim Y.S."/>
            <person name="Kim S.B."/>
        </authorList>
    </citation>
    <scope>NUCLEOTIDE SEQUENCE [LARGE SCALE GENOMIC DNA]</scope>
    <source>
        <strain evidence="2 3">MMS17-SY073</strain>
    </source>
</reference>
<feature type="domain" description="Aminotransferase class V" evidence="1">
    <location>
        <begin position="65"/>
        <end position="314"/>
    </location>
</feature>
<dbReference type="InterPro" id="IPR000192">
    <property type="entry name" value="Aminotrans_V_dom"/>
</dbReference>
<dbReference type="Gene3D" id="3.90.1150.10">
    <property type="entry name" value="Aspartate Aminotransferase, domain 1"/>
    <property type="match status" value="1"/>
</dbReference>
<dbReference type="PANTHER" id="PTHR43586:SF15">
    <property type="entry name" value="BLR3095 PROTEIN"/>
    <property type="match status" value="1"/>
</dbReference>
<gene>
    <name evidence="2" type="primary">kynU</name>
    <name evidence="2" type="ORF">D7316_03785</name>
</gene>
<protein>
    <submittedName>
        <fullName evidence="2">Kynureninase</fullName>
        <ecNumber evidence="2">3.7.1.3</ecNumber>
    </submittedName>
</protein>
<dbReference type="EMBL" id="CP033972">
    <property type="protein sequence ID" value="AZG47177.1"/>
    <property type="molecule type" value="Genomic_DNA"/>
</dbReference>
<accession>A0A3G8JQ15</accession>
<sequence length="385" mass="41400">MTTVQEATSSATEQLAAFRARFPHLDDVTHLASCSQGALSIDLQRRLQDMQDDLIADPAPWGRWMELVETLRARFAARIGAAPEQVAIAPNASIAAYQVRSTIHARGSKALLTSDHEFPSVGHVWRASADGTPIRSVAADDVLTTSAWTAQIDDTVGLVSAPLVSYVNGTRPPVRAIADAAHAAGAKMFVDAYQGSGVVPYTVDELGCDFLVTGTLKYMLGLPGLAFLYVRNPEELDNPGLTGWFGRTNPFNFDPANIDTPSTAAKFETGTPGVPSVYAALGGLDALDTVDADAGWAHVQRLAERTATELRALGEQIDRPEDLAVAGPQVALVDDDPDTLAAWLLAEHRISTAPRGKRLRISFHYYNTDNDVDRIIAAIAAYRRP</sequence>
<organism evidence="2 3">
    <name type="scientific">Gordonia insulae</name>
    <dbReference type="NCBI Taxonomy" id="2420509"/>
    <lineage>
        <taxon>Bacteria</taxon>
        <taxon>Bacillati</taxon>
        <taxon>Actinomycetota</taxon>
        <taxon>Actinomycetes</taxon>
        <taxon>Mycobacteriales</taxon>
        <taxon>Gordoniaceae</taxon>
        <taxon>Gordonia</taxon>
    </lineage>
</organism>
<keyword evidence="3" id="KW-1185">Reference proteome</keyword>
<dbReference type="InterPro" id="IPR015422">
    <property type="entry name" value="PyrdxlP-dep_Trfase_small"/>
</dbReference>